<dbReference type="NCBIfam" id="TIGR02385">
    <property type="entry name" value="RelE_StbE"/>
    <property type="match status" value="1"/>
</dbReference>
<evidence type="ECO:0000256" key="1">
    <source>
        <dbReference type="ARBA" id="ARBA00022649"/>
    </source>
</evidence>
<evidence type="ECO:0000313" key="3">
    <source>
        <dbReference type="Proteomes" id="UP001141422"/>
    </source>
</evidence>
<accession>A0ABT4IDE0</accession>
<dbReference type="Gene3D" id="3.30.2310.20">
    <property type="entry name" value="RelE-like"/>
    <property type="match status" value="1"/>
</dbReference>
<dbReference type="InterPro" id="IPR007712">
    <property type="entry name" value="RelE/ParE_toxin"/>
</dbReference>
<evidence type="ECO:0000313" key="2">
    <source>
        <dbReference type="EMBL" id="MCZ0859763.1"/>
    </source>
</evidence>
<proteinExistence type="predicted"/>
<keyword evidence="3" id="KW-1185">Reference proteome</keyword>
<reference evidence="2" key="1">
    <citation type="submission" date="2022-12" db="EMBL/GenBank/DDBJ databases">
        <title>Isolation and characterisation of novel Methanocorpusculum spp. from native Australian herbivores indicates the genus is ancestrally host-associated.</title>
        <authorList>
            <person name="Volmer J.G."/>
            <person name="Soo R.M."/>
            <person name="Evans P.N."/>
            <person name="Hoedt E.C."/>
            <person name="Astorga Alsina A.L."/>
            <person name="Woodcroft B.J."/>
            <person name="Tyson G.W."/>
            <person name="Hugenholtz P."/>
            <person name="Morrison M."/>
        </authorList>
    </citation>
    <scope>NUCLEOTIDE SEQUENCE</scope>
    <source>
        <strain evidence="2">MG</strain>
    </source>
</reference>
<name>A0ABT4IDE0_9EURY</name>
<dbReference type="Proteomes" id="UP001141422">
    <property type="component" value="Unassembled WGS sequence"/>
</dbReference>
<keyword evidence="1" id="KW-1277">Toxin-antitoxin system</keyword>
<dbReference type="SUPFAM" id="SSF143011">
    <property type="entry name" value="RelE-like"/>
    <property type="match status" value="1"/>
</dbReference>
<dbReference type="EMBL" id="JAPTGB010000002">
    <property type="protein sequence ID" value="MCZ0859763.1"/>
    <property type="molecule type" value="Genomic_DNA"/>
</dbReference>
<gene>
    <name evidence="2" type="ORF">O0S10_00810</name>
</gene>
<dbReference type="InterPro" id="IPR035093">
    <property type="entry name" value="RelE/ParE_toxin_dom_sf"/>
</dbReference>
<sequence>MSKKVSAYLEKCNYINKDIALKLRKCLEDYLFQSVNTCNKHELKGNCEGFWRLHVPHDHVVIYVIEGTKPTRYAHIVKIMTEKEYHNWIKAC</sequence>
<organism evidence="2 3">
    <name type="scientific">Methanocorpusculum petauri</name>
    <dbReference type="NCBI Taxonomy" id="3002863"/>
    <lineage>
        <taxon>Archaea</taxon>
        <taxon>Methanobacteriati</taxon>
        <taxon>Methanobacteriota</taxon>
        <taxon>Stenosarchaea group</taxon>
        <taxon>Methanomicrobia</taxon>
        <taxon>Methanomicrobiales</taxon>
        <taxon>Methanocorpusculaceae</taxon>
        <taxon>Methanocorpusculum</taxon>
    </lineage>
</organism>
<comment type="caution">
    <text evidence="2">The sequence shown here is derived from an EMBL/GenBank/DDBJ whole genome shotgun (WGS) entry which is preliminary data.</text>
</comment>
<protein>
    <submittedName>
        <fullName evidence="2">Type II toxin-antitoxin system mRNA interferase toxin, RelE/StbE family</fullName>
    </submittedName>
</protein>
<dbReference type="RefSeq" id="WP_268923984.1">
    <property type="nucleotide sequence ID" value="NZ_JAPTGB010000002.1"/>
</dbReference>